<evidence type="ECO:0008006" key="6">
    <source>
        <dbReference type="Google" id="ProtNLM"/>
    </source>
</evidence>
<dbReference type="Proteomes" id="UP001596071">
    <property type="component" value="Unassembled WGS sequence"/>
</dbReference>
<evidence type="ECO:0000313" key="4">
    <source>
        <dbReference type="EMBL" id="MFC5603090.1"/>
    </source>
</evidence>
<organism evidence="4 5">
    <name type="scientific">Sporosarcina koreensis</name>
    <dbReference type="NCBI Taxonomy" id="334735"/>
    <lineage>
        <taxon>Bacteria</taxon>
        <taxon>Bacillati</taxon>
        <taxon>Bacillota</taxon>
        <taxon>Bacilli</taxon>
        <taxon>Bacillales</taxon>
        <taxon>Caryophanaceae</taxon>
        <taxon>Sporosarcina</taxon>
    </lineage>
</organism>
<keyword evidence="3" id="KW-1133">Transmembrane helix</keyword>
<gene>
    <name evidence="4" type="ORF">ACFPTP_07620</name>
</gene>
<name>A0ABW0TYQ6_9BACL</name>
<evidence type="ECO:0000256" key="2">
    <source>
        <dbReference type="SAM" id="MobiDB-lite"/>
    </source>
</evidence>
<evidence type="ECO:0000256" key="1">
    <source>
        <dbReference type="SAM" id="Coils"/>
    </source>
</evidence>
<evidence type="ECO:0000256" key="3">
    <source>
        <dbReference type="SAM" id="Phobius"/>
    </source>
</evidence>
<comment type="caution">
    <text evidence="4">The sequence shown here is derived from an EMBL/GenBank/DDBJ whole genome shotgun (WGS) entry which is preliminary data.</text>
</comment>
<feature type="transmembrane region" description="Helical" evidence="3">
    <location>
        <begin position="6"/>
        <end position="25"/>
    </location>
</feature>
<feature type="compositionally biased region" description="Basic and acidic residues" evidence="2">
    <location>
        <begin position="77"/>
        <end position="93"/>
    </location>
</feature>
<proteinExistence type="predicted"/>
<keyword evidence="1" id="KW-0175">Coiled coil</keyword>
<dbReference type="EMBL" id="JBHSNP010000011">
    <property type="protein sequence ID" value="MFC5603090.1"/>
    <property type="molecule type" value="Genomic_DNA"/>
</dbReference>
<evidence type="ECO:0000313" key="5">
    <source>
        <dbReference type="Proteomes" id="UP001596071"/>
    </source>
</evidence>
<feature type="region of interest" description="Disordered" evidence="2">
    <location>
        <begin position="77"/>
        <end position="98"/>
    </location>
</feature>
<reference evidence="5" key="1">
    <citation type="journal article" date="2019" name="Int. J. Syst. Evol. Microbiol.">
        <title>The Global Catalogue of Microorganisms (GCM) 10K type strain sequencing project: providing services to taxonomists for standard genome sequencing and annotation.</title>
        <authorList>
            <consortium name="The Broad Institute Genomics Platform"/>
            <consortium name="The Broad Institute Genome Sequencing Center for Infectious Disease"/>
            <person name="Wu L."/>
            <person name="Ma J."/>
        </authorList>
    </citation>
    <scope>NUCLEOTIDE SEQUENCE [LARGE SCALE GENOMIC DNA]</scope>
    <source>
        <strain evidence="5">KACC 11299</strain>
    </source>
</reference>
<protein>
    <recommendedName>
        <fullName evidence="6">Swarming motility protein SwrB</fullName>
    </recommendedName>
</protein>
<keyword evidence="3" id="KW-0812">Transmembrane</keyword>
<dbReference type="RefSeq" id="WP_381443379.1">
    <property type="nucleotide sequence ID" value="NZ_JBHSNP010000011.1"/>
</dbReference>
<keyword evidence="3" id="KW-0472">Membrane</keyword>
<feature type="coiled-coil region" evidence="1">
    <location>
        <begin position="30"/>
        <end position="72"/>
    </location>
</feature>
<sequence>MQMAFLLFLFILQVVGFYFMALLYMKVSKFNNLEKKQQRLMAEMDDAIGAYLSELKEENERLISIIEKREKNDLLEKHSPEARRYAEPERQSETKTFSIKPPSYPVKAAMKSYQTAPALKKSNMIEPETNASELDDRTLAIRMHDDGKPIEEIAKRLGKGKTEVELLLKFR</sequence>
<accession>A0ABW0TYQ6</accession>
<keyword evidence="5" id="KW-1185">Reference proteome</keyword>